<comment type="caution">
    <text evidence="1">The sequence shown here is derived from an EMBL/GenBank/DDBJ whole genome shotgun (WGS) entry which is preliminary data.</text>
</comment>
<keyword evidence="2" id="KW-1185">Reference proteome</keyword>
<dbReference type="Proteomes" id="UP001055879">
    <property type="component" value="Linkage Group LG15"/>
</dbReference>
<gene>
    <name evidence="1" type="ORF">L6452_38979</name>
</gene>
<evidence type="ECO:0000313" key="1">
    <source>
        <dbReference type="EMBL" id="KAI3672879.1"/>
    </source>
</evidence>
<name>A0ACB8XRK9_ARCLA</name>
<reference evidence="2" key="1">
    <citation type="journal article" date="2022" name="Mol. Ecol. Resour.">
        <title>The genomes of chicory, endive, great burdock and yacon provide insights into Asteraceae palaeo-polyploidization history and plant inulin production.</title>
        <authorList>
            <person name="Fan W."/>
            <person name="Wang S."/>
            <person name="Wang H."/>
            <person name="Wang A."/>
            <person name="Jiang F."/>
            <person name="Liu H."/>
            <person name="Zhao H."/>
            <person name="Xu D."/>
            <person name="Zhang Y."/>
        </authorList>
    </citation>
    <scope>NUCLEOTIDE SEQUENCE [LARGE SCALE GENOMIC DNA]</scope>
    <source>
        <strain evidence="2">cv. Niubang</strain>
    </source>
</reference>
<reference evidence="1 2" key="2">
    <citation type="journal article" date="2022" name="Mol. Ecol. Resour.">
        <title>The genomes of chicory, endive, great burdock and yacon provide insights into Asteraceae paleo-polyploidization history and plant inulin production.</title>
        <authorList>
            <person name="Fan W."/>
            <person name="Wang S."/>
            <person name="Wang H."/>
            <person name="Wang A."/>
            <person name="Jiang F."/>
            <person name="Liu H."/>
            <person name="Zhao H."/>
            <person name="Xu D."/>
            <person name="Zhang Y."/>
        </authorList>
    </citation>
    <scope>NUCLEOTIDE SEQUENCE [LARGE SCALE GENOMIC DNA]</scope>
    <source>
        <strain evidence="2">cv. Niubang</strain>
    </source>
</reference>
<accession>A0ACB8XRK9</accession>
<sequence>MPLDSTASEIHGSEGTAGVKEVQWSAFTSDYVENGQNAIGSYPDFFNAFGDSSVDQRRKEDNLISRKPNNASGNTTNRLHILCKHGSAAKFNYDQIVSHMYKYKFLRATTSNITRSMLKDNRGSKVMTGRDVVQQNMNDPDFKPRVIEAVHTVYTCKGAVKSEESHPELL</sequence>
<proteinExistence type="predicted"/>
<protein>
    <submittedName>
        <fullName evidence="1">Uncharacterized protein</fullName>
    </submittedName>
</protein>
<evidence type="ECO:0000313" key="2">
    <source>
        <dbReference type="Proteomes" id="UP001055879"/>
    </source>
</evidence>
<dbReference type="EMBL" id="CM042061">
    <property type="protein sequence ID" value="KAI3672879.1"/>
    <property type="molecule type" value="Genomic_DNA"/>
</dbReference>
<organism evidence="1 2">
    <name type="scientific">Arctium lappa</name>
    <name type="common">Greater burdock</name>
    <name type="synonym">Lappa major</name>
    <dbReference type="NCBI Taxonomy" id="4217"/>
    <lineage>
        <taxon>Eukaryota</taxon>
        <taxon>Viridiplantae</taxon>
        <taxon>Streptophyta</taxon>
        <taxon>Embryophyta</taxon>
        <taxon>Tracheophyta</taxon>
        <taxon>Spermatophyta</taxon>
        <taxon>Magnoliopsida</taxon>
        <taxon>eudicotyledons</taxon>
        <taxon>Gunneridae</taxon>
        <taxon>Pentapetalae</taxon>
        <taxon>asterids</taxon>
        <taxon>campanulids</taxon>
        <taxon>Asterales</taxon>
        <taxon>Asteraceae</taxon>
        <taxon>Carduoideae</taxon>
        <taxon>Cardueae</taxon>
        <taxon>Arctiinae</taxon>
        <taxon>Arctium</taxon>
    </lineage>
</organism>